<dbReference type="SUPFAM" id="SSF75005">
    <property type="entry name" value="Arabinanase/levansucrase/invertase"/>
    <property type="match status" value="1"/>
</dbReference>
<dbReference type="InterPro" id="IPR013320">
    <property type="entry name" value="ConA-like_dom_sf"/>
</dbReference>
<dbReference type="GO" id="GO:0004553">
    <property type="term" value="F:hydrolase activity, hydrolyzing O-glycosyl compounds"/>
    <property type="evidence" value="ECO:0007669"/>
    <property type="project" value="InterPro"/>
</dbReference>
<dbReference type="AlphaFoldDB" id="A0A558GNK5"/>
<keyword evidence="3 6" id="KW-0326">Glycosidase</keyword>
<dbReference type="Pfam" id="PF04616">
    <property type="entry name" value="Glyco_hydro_43"/>
    <property type="match status" value="1"/>
</dbReference>
<feature type="active site" description="Proton acceptor" evidence="4">
    <location>
        <position position="16"/>
    </location>
</feature>
<reference evidence="8 9" key="1">
    <citation type="submission" date="2019-07" db="EMBL/GenBank/DDBJ databases">
        <title>Diversity of Bacteria from Kongsfjorden, Arctic.</title>
        <authorList>
            <person name="Yu Y."/>
        </authorList>
    </citation>
    <scope>NUCLEOTIDE SEQUENCE [LARGE SCALE GENOMIC DNA]</scope>
    <source>
        <strain evidence="8 9">SM1928</strain>
    </source>
</reference>
<dbReference type="InterPro" id="IPR041542">
    <property type="entry name" value="GH43_C2"/>
</dbReference>
<dbReference type="CDD" id="cd18617">
    <property type="entry name" value="GH43_XynB-like"/>
    <property type="match status" value="1"/>
</dbReference>
<dbReference type="Gene3D" id="2.115.10.20">
    <property type="entry name" value="Glycosyl hydrolase domain, family 43"/>
    <property type="match status" value="1"/>
</dbReference>
<proteinExistence type="inferred from homology"/>
<protein>
    <submittedName>
        <fullName evidence="8">Glycoside hydrolase family 43 protein</fullName>
    </submittedName>
</protein>
<evidence type="ECO:0000256" key="1">
    <source>
        <dbReference type="ARBA" id="ARBA00009865"/>
    </source>
</evidence>
<dbReference type="PANTHER" id="PTHR42812:SF12">
    <property type="entry name" value="BETA-XYLOSIDASE-RELATED"/>
    <property type="match status" value="1"/>
</dbReference>
<dbReference type="RefSeq" id="WP_144653046.1">
    <property type="nucleotide sequence ID" value="NZ_VNFK01000024.1"/>
</dbReference>
<dbReference type="GO" id="GO:0005975">
    <property type="term" value="P:carbohydrate metabolic process"/>
    <property type="evidence" value="ECO:0007669"/>
    <property type="project" value="InterPro"/>
</dbReference>
<organism evidence="8 9">
    <name type="scientific">Paenarthrobacter nitroguajacolicus</name>
    <name type="common">Arthrobacter nitroguajacolicus</name>
    <dbReference type="NCBI Taxonomy" id="211146"/>
    <lineage>
        <taxon>Bacteria</taxon>
        <taxon>Bacillati</taxon>
        <taxon>Actinomycetota</taxon>
        <taxon>Actinomycetes</taxon>
        <taxon>Micrococcales</taxon>
        <taxon>Micrococcaceae</taxon>
        <taxon>Paenarthrobacter</taxon>
    </lineage>
</organism>
<comment type="similarity">
    <text evidence="1 6">Belongs to the glycosyl hydrolase 43 family.</text>
</comment>
<evidence type="ECO:0000256" key="4">
    <source>
        <dbReference type="PIRSR" id="PIRSR606710-1"/>
    </source>
</evidence>
<evidence type="ECO:0000256" key="5">
    <source>
        <dbReference type="PIRSR" id="PIRSR606710-2"/>
    </source>
</evidence>
<dbReference type="EMBL" id="VNFK01000024">
    <property type="protein sequence ID" value="TVU58467.1"/>
    <property type="molecule type" value="Genomic_DNA"/>
</dbReference>
<dbReference type="SUPFAM" id="SSF49899">
    <property type="entry name" value="Concanavalin A-like lectins/glucanases"/>
    <property type="match status" value="1"/>
</dbReference>
<feature type="domain" description="Beta-xylosidase C-terminal Concanavalin A-like" evidence="7">
    <location>
        <begin position="306"/>
        <end position="486"/>
    </location>
</feature>
<sequence length="500" mass="53883">MRTAIFNPLIPGFNPDPSIVRVGEDYFLITSSFEYLPGLPIYHSTDFETWEQIGNVATRADQLGIYNVPTPLGVFAPTIRHHDGLFYVIVTILGGRGCVIFTATDPAGDWSDGTVLEGLDGIDPDLAWDENGTAYVTYSGTVLEENGHKRPSVLQVKVDVASGTILDEPRLLWSGTGLKYPEAPHLYQRGDTWYLLIAEGGTERGHAVSIARANSPEGPFEGAPSNPFLSARSTDRPIQNTGHGDLVELPDGSTGMIVLGMRPLGLAKSFSPLGRETFATRLEWVDGWPVAEPVTLNPRPEPITFKDTFTAETLDMGWMAVRRTPGEVTAVENGALVLTADGETLDGLHPTFLGRRQSTLKASASIEVDVSRGTGGLTIRYDENNHYDLEATTTDQGVHLVARARLAGLQQEWHAELPAGPIIMSVVLAPNRDGFSLGDPVERVTFSAAPAGDAAATVAEIDGRYLSAEVVPSFTGRVIGPYSTEGTVTFRDFAYNGTNA</sequence>
<evidence type="ECO:0000313" key="8">
    <source>
        <dbReference type="EMBL" id="TVU58467.1"/>
    </source>
</evidence>
<keyword evidence="2 6" id="KW-0378">Hydrolase</keyword>
<evidence type="ECO:0000256" key="6">
    <source>
        <dbReference type="RuleBase" id="RU361187"/>
    </source>
</evidence>
<dbReference type="InterPro" id="IPR006710">
    <property type="entry name" value="Glyco_hydro_43"/>
</dbReference>
<dbReference type="OrthoDB" id="9801455at2"/>
<comment type="caution">
    <text evidence="8">The sequence shown here is derived from an EMBL/GenBank/DDBJ whole genome shotgun (WGS) entry which is preliminary data.</text>
</comment>
<dbReference type="Proteomes" id="UP000316500">
    <property type="component" value="Unassembled WGS sequence"/>
</dbReference>
<dbReference type="InterPro" id="IPR023296">
    <property type="entry name" value="Glyco_hydro_beta-prop_sf"/>
</dbReference>
<evidence type="ECO:0000256" key="2">
    <source>
        <dbReference type="ARBA" id="ARBA00022801"/>
    </source>
</evidence>
<dbReference type="Gene3D" id="2.60.120.200">
    <property type="match status" value="1"/>
</dbReference>
<name>A0A558GNK5_PAENT</name>
<accession>A0A558GNK5</accession>
<dbReference type="InterPro" id="IPR051795">
    <property type="entry name" value="Glycosyl_Hydrlase_43"/>
</dbReference>
<feature type="site" description="Important for catalytic activity, responsible for pKa modulation of the active site Glu and correct orientation of both the proton donor and substrate" evidence="5">
    <location>
        <position position="123"/>
    </location>
</feature>
<dbReference type="PANTHER" id="PTHR42812">
    <property type="entry name" value="BETA-XYLOSIDASE"/>
    <property type="match status" value="1"/>
</dbReference>
<evidence type="ECO:0000259" key="7">
    <source>
        <dbReference type="Pfam" id="PF17851"/>
    </source>
</evidence>
<dbReference type="Pfam" id="PF17851">
    <property type="entry name" value="GH43_C2"/>
    <property type="match status" value="1"/>
</dbReference>
<feature type="active site" description="Proton donor" evidence="4">
    <location>
        <position position="182"/>
    </location>
</feature>
<evidence type="ECO:0000313" key="9">
    <source>
        <dbReference type="Proteomes" id="UP000316500"/>
    </source>
</evidence>
<evidence type="ECO:0000256" key="3">
    <source>
        <dbReference type="ARBA" id="ARBA00023295"/>
    </source>
</evidence>
<gene>
    <name evidence="8" type="ORF">FQP90_21205</name>
</gene>